<evidence type="ECO:0000313" key="2">
    <source>
        <dbReference type="EMBL" id="OGG48152.1"/>
    </source>
</evidence>
<dbReference type="Pfam" id="PF03473">
    <property type="entry name" value="MOSC"/>
    <property type="match status" value="1"/>
</dbReference>
<accession>A0A1F6CH02</accession>
<dbReference type="Proteomes" id="UP000178606">
    <property type="component" value="Unassembled WGS sequence"/>
</dbReference>
<dbReference type="GO" id="GO:0030151">
    <property type="term" value="F:molybdenum ion binding"/>
    <property type="evidence" value="ECO:0007669"/>
    <property type="project" value="InterPro"/>
</dbReference>
<dbReference type="GO" id="GO:0003824">
    <property type="term" value="F:catalytic activity"/>
    <property type="evidence" value="ECO:0007669"/>
    <property type="project" value="InterPro"/>
</dbReference>
<comment type="caution">
    <text evidence="2">The sequence shown here is derived from an EMBL/GenBank/DDBJ whole genome shotgun (WGS) entry which is preliminary data.</text>
</comment>
<evidence type="ECO:0000313" key="3">
    <source>
        <dbReference type="Proteomes" id="UP000178606"/>
    </source>
</evidence>
<dbReference type="AlphaFoldDB" id="A0A1F6CH02"/>
<protein>
    <recommendedName>
        <fullName evidence="1">MOSC domain-containing protein</fullName>
    </recommendedName>
</protein>
<sequence>MSRVTQILTAESPASEMRSRTEVRAVPGRGLEGDRYFSGIGTFSPRTRKPDYEVTLIEQEKIEAFARESGLPFTAMRARRNIVTEGVNLNDLAGKEFYVGPVRIRGIRLCEPCDYLAKISFPETLKGLVNKGGLRAQILSEGVIRVGDAILLV</sequence>
<evidence type="ECO:0000259" key="1">
    <source>
        <dbReference type="PROSITE" id="PS51340"/>
    </source>
</evidence>
<feature type="domain" description="MOSC" evidence="1">
    <location>
        <begin position="18"/>
        <end position="153"/>
    </location>
</feature>
<dbReference type="PANTHER" id="PTHR36930:SF1">
    <property type="entry name" value="MOSC DOMAIN-CONTAINING PROTEIN"/>
    <property type="match status" value="1"/>
</dbReference>
<dbReference type="SUPFAM" id="SSF50800">
    <property type="entry name" value="PK beta-barrel domain-like"/>
    <property type="match status" value="1"/>
</dbReference>
<dbReference type="PROSITE" id="PS51340">
    <property type="entry name" value="MOSC"/>
    <property type="match status" value="1"/>
</dbReference>
<dbReference type="PANTHER" id="PTHR36930">
    <property type="entry name" value="METAL-SULFUR CLUSTER BIOSYNTHESIS PROTEINS YUAD-RELATED"/>
    <property type="match status" value="1"/>
</dbReference>
<dbReference type="InterPro" id="IPR052716">
    <property type="entry name" value="MOSC_domain"/>
</dbReference>
<organism evidence="2 3">
    <name type="scientific">Handelsmanbacteria sp. (strain RIFCSPLOWO2_12_FULL_64_10)</name>
    <dbReference type="NCBI Taxonomy" id="1817868"/>
    <lineage>
        <taxon>Bacteria</taxon>
        <taxon>Candidatus Handelsmaniibacteriota</taxon>
    </lineage>
</organism>
<proteinExistence type="predicted"/>
<name>A0A1F6CH02_HANXR</name>
<gene>
    <name evidence="2" type="ORF">A3F84_23010</name>
</gene>
<dbReference type="Gene3D" id="2.40.33.20">
    <property type="entry name" value="PK beta-barrel domain-like"/>
    <property type="match status" value="1"/>
</dbReference>
<dbReference type="InterPro" id="IPR005302">
    <property type="entry name" value="MoCF_Sase_C"/>
</dbReference>
<dbReference type="GO" id="GO:0030170">
    <property type="term" value="F:pyridoxal phosphate binding"/>
    <property type="evidence" value="ECO:0007669"/>
    <property type="project" value="InterPro"/>
</dbReference>
<reference evidence="2 3" key="1">
    <citation type="journal article" date="2016" name="Nat. Commun.">
        <title>Thousands of microbial genomes shed light on interconnected biogeochemical processes in an aquifer system.</title>
        <authorList>
            <person name="Anantharaman K."/>
            <person name="Brown C.T."/>
            <person name="Hug L.A."/>
            <person name="Sharon I."/>
            <person name="Castelle C.J."/>
            <person name="Probst A.J."/>
            <person name="Thomas B.C."/>
            <person name="Singh A."/>
            <person name="Wilkins M.J."/>
            <person name="Karaoz U."/>
            <person name="Brodie E.L."/>
            <person name="Williams K.H."/>
            <person name="Hubbard S.S."/>
            <person name="Banfield J.F."/>
        </authorList>
    </citation>
    <scope>NUCLEOTIDE SEQUENCE [LARGE SCALE GENOMIC DNA]</scope>
    <source>
        <strain evidence="3">RIFCSPLOWO2_12_FULL_64_10</strain>
    </source>
</reference>
<dbReference type="InterPro" id="IPR011037">
    <property type="entry name" value="Pyrv_Knase-like_insert_dom_sf"/>
</dbReference>
<dbReference type="EMBL" id="MFKF01000254">
    <property type="protein sequence ID" value="OGG48152.1"/>
    <property type="molecule type" value="Genomic_DNA"/>
</dbReference>